<feature type="domain" description="DUF4123" evidence="2">
    <location>
        <begin position="21"/>
        <end position="133"/>
    </location>
</feature>
<protein>
    <recommendedName>
        <fullName evidence="2">DUF4123 domain-containing protein</fullName>
    </recommendedName>
</protein>
<dbReference type="BioCyc" id="PAER208963:G1G74-5857-MONOMER"/>
<name>A0A0H2ZIZ2_PSEAB</name>
<feature type="compositionally biased region" description="Basic and acidic residues" evidence="1">
    <location>
        <begin position="280"/>
        <end position="293"/>
    </location>
</feature>
<dbReference type="Pfam" id="PF13503">
    <property type="entry name" value="DUF4123"/>
    <property type="match status" value="1"/>
</dbReference>
<dbReference type="InterPro" id="IPR025391">
    <property type="entry name" value="DUF4123"/>
</dbReference>
<dbReference type="KEGG" id="pau:PA14_69540"/>
<dbReference type="HOGENOM" id="CLU_082103_0_0_6"/>
<sequence>MRTEPMLPALPADLPWTLNAYLLLDGVSVMELPRKLYQWSDTPTFEPLYRDSRWQELLDLSPCLVALDGRQDPILQAFLDNAAQEWGYLLFARVSLPILSQHLRDLLCVQSPHGEPVLLRLADPAVMHSLLEHERMELFGPIEQACAPDALEIRWWQHRRSGSAIARDRTQPYRLSEAEFDALGEVSFRQTLMDMDRHMNLYFPGYRPALCGRERFQHLRMLAEQAYRRGMCSARDILLYANIFGYLGEDALDAHADIAVLLDGPSSQSPAQRVAAAAELAERRAAETERMHS</sequence>
<dbReference type="AlphaFoldDB" id="A0A0H2ZIZ2"/>
<evidence type="ECO:0000313" key="3">
    <source>
        <dbReference type="EMBL" id="ABJ14650.1"/>
    </source>
</evidence>
<dbReference type="Proteomes" id="UP000000653">
    <property type="component" value="Chromosome"/>
</dbReference>
<dbReference type="RefSeq" id="WP_003141969.1">
    <property type="nucleotide sequence ID" value="NC_008463.1"/>
</dbReference>
<accession>A0A0H2ZIZ2</accession>
<reference evidence="3 4" key="1">
    <citation type="journal article" date="2006" name="Genome Biol.">
        <title>Genomic analysis reveals that Pseudomonas aeruginosa virulence is combinatorial.</title>
        <authorList>
            <person name="Lee D.G."/>
            <person name="Urbach J.M."/>
            <person name="Wu G."/>
            <person name="Liberati N.T."/>
            <person name="Feinbaum R.L."/>
            <person name="Miyata S."/>
            <person name="Diggins L.T."/>
            <person name="He J."/>
            <person name="Saucier M."/>
            <person name="Deziel E."/>
            <person name="Friedman L."/>
            <person name="Li L."/>
            <person name="Grills G."/>
            <person name="Montgomery K."/>
            <person name="Kucherlapati R."/>
            <person name="Rahme L.G."/>
            <person name="Ausubel F.M."/>
        </authorList>
    </citation>
    <scope>NUCLEOTIDE SEQUENCE [LARGE SCALE GENOMIC DNA]</scope>
    <source>
        <strain evidence="3 4">UCBPP-PA14</strain>
    </source>
</reference>
<feature type="region of interest" description="Disordered" evidence="1">
    <location>
        <begin position="274"/>
        <end position="293"/>
    </location>
</feature>
<organism evidence="3 4">
    <name type="scientific">Pseudomonas aeruginosa (strain UCBPP-PA14)</name>
    <dbReference type="NCBI Taxonomy" id="208963"/>
    <lineage>
        <taxon>Bacteria</taxon>
        <taxon>Pseudomonadati</taxon>
        <taxon>Pseudomonadota</taxon>
        <taxon>Gammaproteobacteria</taxon>
        <taxon>Pseudomonadales</taxon>
        <taxon>Pseudomonadaceae</taxon>
        <taxon>Pseudomonas</taxon>
    </lineage>
</organism>
<evidence type="ECO:0000259" key="2">
    <source>
        <dbReference type="Pfam" id="PF13503"/>
    </source>
</evidence>
<gene>
    <name evidence="3" type="ordered locus">PA14_69540</name>
</gene>
<proteinExistence type="predicted"/>
<evidence type="ECO:0000256" key="1">
    <source>
        <dbReference type="SAM" id="MobiDB-lite"/>
    </source>
</evidence>
<dbReference type="EMBL" id="CP000438">
    <property type="protein sequence ID" value="ABJ14650.1"/>
    <property type="molecule type" value="Genomic_DNA"/>
</dbReference>
<evidence type="ECO:0000313" key="4">
    <source>
        <dbReference type="Proteomes" id="UP000000653"/>
    </source>
</evidence>